<keyword evidence="2 3" id="KW-0143">Chaperone</keyword>
<evidence type="ECO:0000313" key="7">
    <source>
        <dbReference type="EMBL" id="GAA0369938.1"/>
    </source>
</evidence>
<evidence type="ECO:0000256" key="1">
    <source>
        <dbReference type="ARBA" id="ARBA00009054"/>
    </source>
</evidence>
<comment type="similarity">
    <text evidence="1 3 4">Belongs to the GrpE family.</text>
</comment>
<dbReference type="Gene3D" id="3.90.20.20">
    <property type="match status" value="1"/>
</dbReference>
<dbReference type="Proteomes" id="UP001501166">
    <property type="component" value="Unassembled WGS sequence"/>
</dbReference>
<protein>
    <recommendedName>
        <fullName evidence="3">Protein GrpE</fullName>
    </recommendedName>
    <alternativeName>
        <fullName evidence="3">HSP-70 cofactor</fullName>
    </alternativeName>
</protein>
<dbReference type="SUPFAM" id="SSF51064">
    <property type="entry name" value="Head domain of nucleotide exchange factor GrpE"/>
    <property type="match status" value="1"/>
</dbReference>
<evidence type="ECO:0000256" key="3">
    <source>
        <dbReference type="HAMAP-Rule" id="MF_01151"/>
    </source>
</evidence>
<comment type="subunit">
    <text evidence="3">Homodimer.</text>
</comment>
<evidence type="ECO:0000256" key="4">
    <source>
        <dbReference type="RuleBase" id="RU004478"/>
    </source>
</evidence>
<dbReference type="RefSeq" id="WP_343756601.1">
    <property type="nucleotide sequence ID" value="NZ_BAAACW010000144.1"/>
</dbReference>
<evidence type="ECO:0000256" key="5">
    <source>
        <dbReference type="SAM" id="Coils"/>
    </source>
</evidence>
<evidence type="ECO:0000256" key="2">
    <source>
        <dbReference type="ARBA" id="ARBA00023186"/>
    </source>
</evidence>
<dbReference type="InterPro" id="IPR000740">
    <property type="entry name" value="GrpE"/>
</dbReference>
<dbReference type="EMBL" id="BAAACW010000144">
    <property type="protein sequence ID" value="GAA0369938.1"/>
    <property type="molecule type" value="Genomic_DNA"/>
</dbReference>
<dbReference type="PANTHER" id="PTHR21237">
    <property type="entry name" value="GRPE PROTEIN"/>
    <property type="match status" value="1"/>
</dbReference>
<keyword evidence="3" id="KW-0346">Stress response</keyword>
<evidence type="ECO:0000313" key="8">
    <source>
        <dbReference type="Proteomes" id="UP001501166"/>
    </source>
</evidence>
<dbReference type="NCBIfam" id="NF010759">
    <property type="entry name" value="PRK14162.1"/>
    <property type="match status" value="1"/>
</dbReference>
<dbReference type="NCBIfam" id="NF010738">
    <property type="entry name" value="PRK14140.1"/>
    <property type="match status" value="1"/>
</dbReference>
<dbReference type="HAMAP" id="MF_01151">
    <property type="entry name" value="GrpE"/>
    <property type="match status" value="1"/>
</dbReference>
<reference evidence="7 8" key="1">
    <citation type="journal article" date="2019" name="Int. J. Syst. Evol. Microbiol.">
        <title>The Global Catalogue of Microorganisms (GCM) 10K type strain sequencing project: providing services to taxonomists for standard genome sequencing and annotation.</title>
        <authorList>
            <consortium name="The Broad Institute Genomics Platform"/>
            <consortium name="The Broad Institute Genome Sequencing Center for Infectious Disease"/>
            <person name="Wu L."/>
            <person name="Ma J."/>
        </authorList>
    </citation>
    <scope>NUCLEOTIDE SEQUENCE [LARGE SCALE GENOMIC DNA]</scope>
    <source>
        <strain evidence="7 8">JCM 12662</strain>
    </source>
</reference>
<dbReference type="SUPFAM" id="SSF58014">
    <property type="entry name" value="Coiled-coil domain of nucleotide exchange factor GrpE"/>
    <property type="match status" value="1"/>
</dbReference>
<name>A0ABN0XQ39_9LACT</name>
<comment type="function">
    <text evidence="3">Participates actively in the response to hyperosmotic and heat shock by preventing the aggregation of stress-denatured proteins, in association with DnaK and GrpE. It is the nucleotide exchange factor for DnaK and may function as a thermosensor. Unfolded proteins bind initially to DnaJ; upon interaction with the DnaJ-bound protein, DnaK hydrolyzes its bound ATP, resulting in the formation of a stable complex. GrpE releases ADP from DnaK; ATP binding to DnaK triggers the release of the substrate protein, thus completing the reaction cycle. Several rounds of ATP-dependent interactions between DnaJ, DnaK and GrpE are required for fully efficient folding.</text>
</comment>
<accession>A0ABN0XQ39</accession>
<feature type="region of interest" description="Disordered" evidence="6">
    <location>
        <begin position="1"/>
        <end position="37"/>
    </location>
</feature>
<gene>
    <name evidence="3 7" type="primary">grpE</name>
    <name evidence="7" type="ORF">GCM10008932_21880</name>
</gene>
<keyword evidence="8" id="KW-1185">Reference proteome</keyword>
<feature type="coiled-coil region" evidence="5">
    <location>
        <begin position="46"/>
        <end position="94"/>
    </location>
</feature>
<keyword evidence="3" id="KW-0963">Cytoplasm</keyword>
<sequence>MVHNNDQELKEEVEETTEETEHSTDSVDDSTQTTEEDVVFEDVEVADDTSSKVEELQKELDEMSDRYLRLQAEMANMRRRNQREKEDIIRFRSQSLAKELLPALDNIERALSIEVDTEAGKNLKKGIEMVYDSLLQGFSKEGIEVIDPLGEPFDPNYHEAYTQVPANEDQESNEVAQVFEKGYKLHNRVLRAAKVSVTL</sequence>
<comment type="caution">
    <text evidence="7">The sequence shown here is derived from an EMBL/GenBank/DDBJ whole genome shotgun (WGS) entry which is preliminary data.</text>
</comment>
<dbReference type="InterPro" id="IPR009012">
    <property type="entry name" value="GrpE_head"/>
</dbReference>
<dbReference type="Pfam" id="PF01025">
    <property type="entry name" value="GrpE"/>
    <property type="match status" value="1"/>
</dbReference>
<dbReference type="PRINTS" id="PR00773">
    <property type="entry name" value="GRPEPROTEIN"/>
</dbReference>
<proteinExistence type="inferred from homology"/>
<dbReference type="PANTHER" id="PTHR21237:SF23">
    <property type="entry name" value="GRPE PROTEIN HOMOLOG, MITOCHONDRIAL"/>
    <property type="match status" value="1"/>
</dbReference>
<evidence type="ECO:0000256" key="6">
    <source>
        <dbReference type="SAM" id="MobiDB-lite"/>
    </source>
</evidence>
<dbReference type="CDD" id="cd00446">
    <property type="entry name" value="GrpE"/>
    <property type="match status" value="1"/>
</dbReference>
<organism evidence="7 8">
    <name type="scientific">Alkalibacterium iburiense</name>
    <dbReference type="NCBI Taxonomy" id="290589"/>
    <lineage>
        <taxon>Bacteria</taxon>
        <taxon>Bacillati</taxon>
        <taxon>Bacillota</taxon>
        <taxon>Bacilli</taxon>
        <taxon>Lactobacillales</taxon>
        <taxon>Carnobacteriaceae</taxon>
        <taxon>Alkalibacterium</taxon>
    </lineage>
</organism>
<keyword evidence="5" id="KW-0175">Coiled coil</keyword>
<dbReference type="InterPro" id="IPR013805">
    <property type="entry name" value="GrpE_CC"/>
</dbReference>
<comment type="subcellular location">
    <subcellularLocation>
        <location evidence="3">Cytoplasm</location>
    </subcellularLocation>
</comment>
<dbReference type="Gene3D" id="2.30.22.10">
    <property type="entry name" value="Head domain of nucleotide exchange factor GrpE"/>
    <property type="match status" value="1"/>
</dbReference>
<feature type="compositionally biased region" description="Basic and acidic residues" evidence="6">
    <location>
        <begin position="1"/>
        <end position="10"/>
    </location>
</feature>